<reference evidence="2 3" key="1">
    <citation type="submission" date="2016-10" db="EMBL/GenBank/DDBJ databases">
        <authorList>
            <person name="de Groot N.N."/>
        </authorList>
    </citation>
    <scope>NUCLEOTIDE SEQUENCE [LARGE SCALE GENOMIC DNA]</scope>
    <source>
        <strain evidence="2 3">DSM 25232</strain>
    </source>
</reference>
<dbReference type="EMBL" id="FOAB01000010">
    <property type="protein sequence ID" value="SEM19966.1"/>
    <property type="molecule type" value="Genomic_DNA"/>
</dbReference>
<organism evidence="2 3">
    <name type="scientific">Aquimarina amphilecti</name>
    <dbReference type="NCBI Taxonomy" id="1038014"/>
    <lineage>
        <taxon>Bacteria</taxon>
        <taxon>Pseudomonadati</taxon>
        <taxon>Bacteroidota</taxon>
        <taxon>Flavobacteriia</taxon>
        <taxon>Flavobacteriales</taxon>
        <taxon>Flavobacteriaceae</taxon>
        <taxon>Aquimarina</taxon>
    </lineage>
</organism>
<dbReference type="RefSeq" id="WP_091412391.1">
    <property type="nucleotide sequence ID" value="NZ_FOAB01000010.1"/>
</dbReference>
<evidence type="ECO:0000256" key="1">
    <source>
        <dbReference type="SAM" id="Phobius"/>
    </source>
</evidence>
<accession>A0A1H7WEH3</accession>
<protein>
    <submittedName>
        <fullName evidence="2">Uncharacterized protein</fullName>
    </submittedName>
</protein>
<dbReference type="OrthoDB" id="1144931at2"/>
<dbReference type="AlphaFoldDB" id="A0A1H7WEH3"/>
<gene>
    <name evidence="2" type="ORF">SAMN04487910_4411</name>
</gene>
<keyword evidence="1" id="KW-1133">Transmembrane helix</keyword>
<keyword evidence="3" id="KW-1185">Reference proteome</keyword>
<keyword evidence="1" id="KW-0812">Transmembrane</keyword>
<sequence length="157" mass="18405">MKTFSNYISIIITLIFFTVSFSGYMQEKTYKTQLETIYLKNTKEIVYKNTFSNYNDDLIASNEIKFKKEIKKYRGKKSSLFFTSNKNNIELVTASYLKIIRKAANRSRNAEAFKVFLINNLPQLSHQFTVDDNLEELYFLSRKDTFNGRIDALPSVL</sequence>
<evidence type="ECO:0000313" key="2">
    <source>
        <dbReference type="EMBL" id="SEM19966.1"/>
    </source>
</evidence>
<evidence type="ECO:0000313" key="3">
    <source>
        <dbReference type="Proteomes" id="UP000198521"/>
    </source>
</evidence>
<proteinExistence type="predicted"/>
<keyword evidence="1" id="KW-0472">Membrane</keyword>
<dbReference type="Proteomes" id="UP000198521">
    <property type="component" value="Unassembled WGS sequence"/>
</dbReference>
<name>A0A1H7WEH3_AQUAM</name>
<dbReference type="STRING" id="1038014.SAMN04487910_4411"/>
<feature type="transmembrane region" description="Helical" evidence="1">
    <location>
        <begin position="6"/>
        <end position="25"/>
    </location>
</feature>